<accession>A0A543J6D6</accession>
<dbReference type="Gene3D" id="3.40.50.720">
    <property type="entry name" value="NAD(P)-binding Rossmann-like Domain"/>
    <property type="match status" value="1"/>
</dbReference>
<dbReference type="PANTHER" id="PTHR43267">
    <property type="entry name" value="TRNA THREONYLCARBAMOYLADENOSINE DEHYDRATASE"/>
    <property type="match status" value="1"/>
</dbReference>
<dbReference type="GO" id="GO:0061504">
    <property type="term" value="P:cyclic threonylcarbamoyladenosine biosynthetic process"/>
    <property type="evidence" value="ECO:0007669"/>
    <property type="project" value="TreeGrafter"/>
</dbReference>
<dbReference type="EMBL" id="VFPP01000001">
    <property type="protein sequence ID" value="TQM78404.1"/>
    <property type="molecule type" value="Genomic_DNA"/>
</dbReference>
<dbReference type="InterPro" id="IPR045886">
    <property type="entry name" value="ThiF/MoeB/HesA"/>
</dbReference>
<evidence type="ECO:0000313" key="3">
    <source>
        <dbReference type="Proteomes" id="UP000316628"/>
    </source>
</evidence>
<dbReference type="GO" id="GO:0061503">
    <property type="term" value="F:tRNA threonylcarbamoyladenosine dehydratase"/>
    <property type="evidence" value="ECO:0007669"/>
    <property type="project" value="TreeGrafter"/>
</dbReference>
<dbReference type="RefSeq" id="WP_141975146.1">
    <property type="nucleotide sequence ID" value="NZ_VFPP01000001.1"/>
</dbReference>
<dbReference type="InterPro" id="IPR000594">
    <property type="entry name" value="ThiF_NAD_FAD-bd"/>
</dbReference>
<reference evidence="2 3" key="1">
    <citation type="submission" date="2019-06" db="EMBL/GenBank/DDBJ databases">
        <title>Sequencing the genomes of 1000 actinobacteria strains.</title>
        <authorList>
            <person name="Klenk H.-P."/>
        </authorList>
    </citation>
    <scope>NUCLEOTIDE SEQUENCE [LARGE SCALE GENOMIC DNA]</scope>
    <source>
        <strain evidence="2 3">DSM 45456</strain>
    </source>
</reference>
<dbReference type="SUPFAM" id="SSF69572">
    <property type="entry name" value="Activating enzymes of the ubiquitin-like proteins"/>
    <property type="match status" value="1"/>
</dbReference>
<dbReference type="OrthoDB" id="5149792at2"/>
<organism evidence="2 3">
    <name type="scientific">Saccharothrix saharensis</name>
    <dbReference type="NCBI Taxonomy" id="571190"/>
    <lineage>
        <taxon>Bacteria</taxon>
        <taxon>Bacillati</taxon>
        <taxon>Actinomycetota</taxon>
        <taxon>Actinomycetes</taxon>
        <taxon>Pseudonocardiales</taxon>
        <taxon>Pseudonocardiaceae</taxon>
        <taxon>Saccharothrix</taxon>
    </lineage>
</organism>
<dbReference type="GO" id="GO:0008641">
    <property type="term" value="F:ubiquitin-like modifier activating enzyme activity"/>
    <property type="evidence" value="ECO:0007669"/>
    <property type="project" value="InterPro"/>
</dbReference>
<gene>
    <name evidence="2" type="ORF">FHX81_0671</name>
</gene>
<name>A0A543J6D6_9PSEU</name>
<keyword evidence="3" id="KW-1185">Reference proteome</keyword>
<proteinExistence type="predicted"/>
<dbReference type="Pfam" id="PF00899">
    <property type="entry name" value="ThiF"/>
    <property type="match status" value="1"/>
</dbReference>
<evidence type="ECO:0000313" key="2">
    <source>
        <dbReference type="EMBL" id="TQM78404.1"/>
    </source>
</evidence>
<dbReference type="PANTHER" id="PTHR43267:SF1">
    <property type="entry name" value="TRNA THREONYLCARBAMOYLADENOSINE DEHYDRATASE"/>
    <property type="match status" value="1"/>
</dbReference>
<sequence>MTSDAVATTTVGDLSPEDFYAELTRRNAGLVSPAQQAALRHGTVLVAGCGSVGGAAVQPLTRLGAQRFLLADPGLFELNNLNRQPATVRDLDRNKAEVAGERILEINPHARVRVFPEGVTRDNVDELTATCGAIVDGVDVTTPSGLQAKFLLHEWALRRRVPLITGWDMAGVQYLQCYDYREVTAEFGGRITRSDVDTLNVWELILRMIPMRRIPPEMLADVSPNLRNPDYSVPQLVYAALMFGAFSAHVVARLMAGERVNDEVVFDLHRAVRLPPEAWRTRARWPIEAWRMAVARRRLAKALARQPS</sequence>
<protein>
    <submittedName>
        <fullName evidence="2">ThiF family protein</fullName>
    </submittedName>
</protein>
<evidence type="ECO:0000259" key="1">
    <source>
        <dbReference type="Pfam" id="PF00899"/>
    </source>
</evidence>
<comment type="caution">
    <text evidence="2">The sequence shown here is derived from an EMBL/GenBank/DDBJ whole genome shotgun (WGS) entry which is preliminary data.</text>
</comment>
<feature type="domain" description="THIF-type NAD/FAD binding fold" evidence="1">
    <location>
        <begin position="26"/>
        <end position="166"/>
    </location>
</feature>
<dbReference type="AlphaFoldDB" id="A0A543J6D6"/>
<dbReference type="InterPro" id="IPR035985">
    <property type="entry name" value="Ubiquitin-activating_enz"/>
</dbReference>
<dbReference type="Proteomes" id="UP000316628">
    <property type="component" value="Unassembled WGS sequence"/>
</dbReference>